<keyword evidence="2" id="KW-1185">Reference proteome</keyword>
<sequence length="183" mass="20027">MGLIAEKQAPRYETVVAAFTKLLMDGSSTPGIHSSDQSDHHEIVFSKQRMKGDNSRLWRRIVCSWDELPVREKERSSGARWKRNTALSRITDVELKEVLSYLLCAVEAVIGSGLMNDRGAEGGEGWTEPAPTAIQAHTMRGRQETFVCELPKGGGGGRGMQDEGTRGVCMGSVVRQSCMGKEG</sequence>
<accession>A0A4Z2JG39</accession>
<comment type="caution">
    <text evidence="1">The sequence shown here is derived from an EMBL/GenBank/DDBJ whole genome shotgun (WGS) entry which is preliminary data.</text>
</comment>
<name>A0A4Z2JG39_9TELE</name>
<reference evidence="1 2" key="1">
    <citation type="submission" date="2019-03" db="EMBL/GenBank/DDBJ databases">
        <title>First draft genome of Liparis tanakae, snailfish: a comprehensive survey of snailfish specific genes.</title>
        <authorList>
            <person name="Kim W."/>
            <person name="Song I."/>
            <person name="Jeong J.-H."/>
            <person name="Kim D."/>
            <person name="Kim S."/>
            <person name="Ryu S."/>
            <person name="Song J.Y."/>
            <person name="Lee S.K."/>
        </authorList>
    </citation>
    <scope>NUCLEOTIDE SEQUENCE [LARGE SCALE GENOMIC DNA]</scope>
    <source>
        <tissue evidence="1">Muscle</tissue>
    </source>
</reference>
<evidence type="ECO:0000313" key="2">
    <source>
        <dbReference type="Proteomes" id="UP000314294"/>
    </source>
</evidence>
<gene>
    <name evidence="1" type="ORF">EYF80_000835</name>
</gene>
<dbReference type="Proteomes" id="UP000314294">
    <property type="component" value="Unassembled WGS sequence"/>
</dbReference>
<organism evidence="1 2">
    <name type="scientific">Liparis tanakae</name>
    <name type="common">Tanaka's snailfish</name>
    <dbReference type="NCBI Taxonomy" id="230148"/>
    <lineage>
        <taxon>Eukaryota</taxon>
        <taxon>Metazoa</taxon>
        <taxon>Chordata</taxon>
        <taxon>Craniata</taxon>
        <taxon>Vertebrata</taxon>
        <taxon>Euteleostomi</taxon>
        <taxon>Actinopterygii</taxon>
        <taxon>Neopterygii</taxon>
        <taxon>Teleostei</taxon>
        <taxon>Neoteleostei</taxon>
        <taxon>Acanthomorphata</taxon>
        <taxon>Eupercaria</taxon>
        <taxon>Perciformes</taxon>
        <taxon>Cottioidei</taxon>
        <taxon>Cottales</taxon>
        <taxon>Liparidae</taxon>
        <taxon>Liparis</taxon>
    </lineage>
</organism>
<evidence type="ECO:0000313" key="1">
    <source>
        <dbReference type="EMBL" id="TNN88957.1"/>
    </source>
</evidence>
<dbReference type="EMBL" id="SRLO01000003">
    <property type="protein sequence ID" value="TNN88957.1"/>
    <property type="molecule type" value="Genomic_DNA"/>
</dbReference>
<dbReference type="AlphaFoldDB" id="A0A4Z2JG39"/>
<proteinExistence type="predicted"/>
<protein>
    <submittedName>
        <fullName evidence="1">Uncharacterized protein</fullName>
    </submittedName>
</protein>